<gene>
    <name evidence="8" type="ORF">GI584_04300</name>
</gene>
<feature type="transmembrane region" description="Helical" evidence="6">
    <location>
        <begin position="223"/>
        <end position="242"/>
    </location>
</feature>
<feature type="transmembrane region" description="Helical" evidence="6">
    <location>
        <begin position="340"/>
        <end position="361"/>
    </location>
</feature>
<sequence>MIVSISNGLLYICFAILMGSCLLGVIPKDMKTSVVMPKKTLAIAIILIPLLSFISLLDLAFTLNNYREESIVASIGYVISNIALGHAWLALSLLTLLFLILLFVLRQNATLPILYTLGIFLTFGMLFTQAAVGHSASMGSYPGAAAHLFHYIAVSAWIGVLLITSWFSQNDDNWQEFISWFTPFAIGCVAILALSGMFMNYFLNESIVDSWTLPYGQSLLWKFLLFIPILFFAFINSVLIRKRVKKDAQYSPRNWWRAESVIIITVIAVTASMTEQEPPHNIEQTLTTGESSILFQTFASVPATTDLILELNGLSVLFLLVGLLFLGCILYTFAQRTSPYLALVMAGLSAISLYLGLMNAVTM</sequence>
<feature type="transmembrane region" description="Helical" evidence="6">
    <location>
        <begin position="316"/>
        <end position="334"/>
    </location>
</feature>
<name>A0A5Q2TF54_9BACI</name>
<evidence type="ECO:0000256" key="5">
    <source>
        <dbReference type="ARBA" id="ARBA00023136"/>
    </source>
</evidence>
<keyword evidence="2" id="KW-1003">Cell membrane</keyword>
<dbReference type="Pfam" id="PF05425">
    <property type="entry name" value="CopD"/>
    <property type="match status" value="1"/>
</dbReference>
<dbReference type="GO" id="GO:0005886">
    <property type="term" value="C:plasma membrane"/>
    <property type="evidence" value="ECO:0007669"/>
    <property type="project" value="UniProtKB-SubCell"/>
</dbReference>
<keyword evidence="3 6" id="KW-0812">Transmembrane</keyword>
<feature type="transmembrane region" description="Helical" evidence="6">
    <location>
        <begin position="112"/>
        <end position="136"/>
    </location>
</feature>
<evidence type="ECO:0000256" key="1">
    <source>
        <dbReference type="ARBA" id="ARBA00004651"/>
    </source>
</evidence>
<comment type="subcellular location">
    <subcellularLocation>
        <location evidence="1">Cell membrane</location>
        <topology evidence="1">Multi-pass membrane protein</topology>
    </subcellularLocation>
</comment>
<evidence type="ECO:0000256" key="3">
    <source>
        <dbReference type="ARBA" id="ARBA00022692"/>
    </source>
</evidence>
<feature type="transmembrane region" description="Helical" evidence="6">
    <location>
        <begin position="40"/>
        <end position="63"/>
    </location>
</feature>
<organism evidence="8 9">
    <name type="scientific">Gracilibacillus salitolerans</name>
    <dbReference type="NCBI Taxonomy" id="2663022"/>
    <lineage>
        <taxon>Bacteria</taxon>
        <taxon>Bacillati</taxon>
        <taxon>Bacillota</taxon>
        <taxon>Bacilli</taxon>
        <taxon>Bacillales</taxon>
        <taxon>Bacillaceae</taxon>
        <taxon>Gracilibacillus</taxon>
    </lineage>
</organism>
<evidence type="ECO:0000313" key="8">
    <source>
        <dbReference type="EMBL" id="QGH33305.1"/>
    </source>
</evidence>
<dbReference type="PANTHER" id="PTHR34820:SF4">
    <property type="entry name" value="INNER MEMBRANE PROTEIN YEBZ"/>
    <property type="match status" value="1"/>
</dbReference>
<evidence type="ECO:0000256" key="6">
    <source>
        <dbReference type="SAM" id="Phobius"/>
    </source>
</evidence>
<evidence type="ECO:0000256" key="4">
    <source>
        <dbReference type="ARBA" id="ARBA00022989"/>
    </source>
</evidence>
<proteinExistence type="predicted"/>
<dbReference type="KEGG" id="grc:GI584_04300"/>
<evidence type="ECO:0000256" key="2">
    <source>
        <dbReference type="ARBA" id="ARBA00022475"/>
    </source>
</evidence>
<dbReference type="PANTHER" id="PTHR34820">
    <property type="entry name" value="INNER MEMBRANE PROTEIN YEBZ"/>
    <property type="match status" value="1"/>
</dbReference>
<evidence type="ECO:0000259" key="7">
    <source>
        <dbReference type="Pfam" id="PF05425"/>
    </source>
</evidence>
<feature type="transmembrane region" description="Helical" evidence="6">
    <location>
        <begin position="83"/>
        <end position="105"/>
    </location>
</feature>
<feature type="domain" description="Copper resistance protein D" evidence="7">
    <location>
        <begin position="177"/>
        <end position="272"/>
    </location>
</feature>
<evidence type="ECO:0000313" key="9">
    <source>
        <dbReference type="Proteomes" id="UP000339690"/>
    </source>
</evidence>
<keyword evidence="5 6" id="KW-0472">Membrane</keyword>
<keyword evidence="4 6" id="KW-1133">Transmembrane helix</keyword>
<feature type="transmembrane region" description="Helical" evidence="6">
    <location>
        <begin position="148"/>
        <end position="168"/>
    </location>
</feature>
<dbReference type="GO" id="GO:0006825">
    <property type="term" value="P:copper ion transport"/>
    <property type="evidence" value="ECO:0007669"/>
    <property type="project" value="InterPro"/>
</dbReference>
<dbReference type="RefSeq" id="WP_153790368.1">
    <property type="nucleotide sequence ID" value="NZ_CP045915.1"/>
</dbReference>
<dbReference type="EMBL" id="CP045915">
    <property type="protein sequence ID" value="QGH33305.1"/>
    <property type="molecule type" value="Genomic_DNA"/>
</dbReference>
<keyword evidence="9" id="KW-1185">Reference proteome</keyword>
<feature type="transmembrane region" description="Helical" evidence="6">
    <location>
        <begin position="254"/>
        <end position="273"/>
    </location>
</feature>
<accession>A0A5Q2TF54</accession>
<protein>
    <recommendedName>
        <fullName evidence="7">Copper resistance protein D domain-containing protein</fullName>
    </recommendedName>
</protein>
<reference evidence="8 9" key="1">
    <citation type="submission" date="2019-11" db="EMBL/GenBank/DDBJ databases">
        <title>Gracilibacillus salitolerans sp. nov., a moderate halophile isolated from a saline soil in northwest China.</title>
        <authorList>
            <person name="Gan L."/>
        </authorList>
    </citation>
    <scope>NUCLEOTIDE SEQUENCE [LARGE SCALE GENOMIC DNA]</scope>
    <source>
        <strain evidence="8 9">SCU50</strain>
    </source>
</reference>
<dbReference type="InterPro" id="IPR032694">
    <property type="entry name" value="CopC/D"/>
</dbReference>
<dbReference type="InterPro" id="IPR008457">
    <property type="entry name" value="Cu-R_CopD_dom"/>
</dbReference>
<feature type="transmembrane region" description="Helical" evidence="6">
    <location>
        <begin position="6"/>
        <end position="28"/>
    </location>
</feature>
<dbReference type="Proteomes" id="UP000339690">
    <property type="component" value="Chromosome"/>
</dbReference>
<dbReference type="AlphaFoldDB" id="A0A5Q2TF54"/>
<feature type="transmembrane region" description="Helical" evidence="6">
    <location>
        <begin position="180"/>
        <end position="203"/>
    </location>
</feature>